<proteinExistence type="predicted"/>
<reference evidence="1" key="3">
    <citation type="submission" date="2025-09" db="UniProtKB">
        <authorList>
            <consortium name="Ensembl"/>
        </authorList>
    </citation>
    <scope>IDENTIFICATION</scope>
</reference>
<dbReference type="Proteomes" id="UP000472268">
    <property type="component" value="Chromosome 1"/>
</dbReference>
<name>A0A673UAQ3_SURSU</name>
<dbReference type="PANTHER" id="PTHR28457">
    <property type="entry name" value="COILED-COIL DOMAIN-CONTAINING PROTEIN 189"/>
    <property type="match status" value="1"/>
</dbReference>
<sequence length="154" mass="17448">MALLTPQGVKRVYQCQKPEGREYLRRLLNWEEFDEVRDSRRSILLDTLYESIIFAVGKGFPWVEVVKVVKFTEELLKETKGPQTLPRRANLGPSLIRPTPSHVLNTSYLDFCSCIFSGHPHACKLSPACGGHLVHPSQALLTSRQDCRCIQILG</sequence>
<gene>
    <name evidence="1" type="primary">C1H8orf74</name>
</gene>
<dbReference type="AlphaFoldDB" id="A0A673UAQ3"/>
<keyword evidence="2" id="KW-1185">Reference proteome</keyword>
<reference evidence="1" key="2">
    <citation type="submission" date="2025-08" db="UniProtKB">
        <authorList>
            <consortium name="Ensembl"/>
        </authorList>
    </citation>
    <scope>IDENTIFICATION</scope>
</reference>
<evidence type="ECO:0000313" key="2">
    <source>
        <dbReference type="Proteomes" id="UP000472268"/>
    </source>
</evidence>
<organism evidence="1 2">
    <name type="scientific">Suricata suricatta</name>
    <name type="common">Meerkat</name>
    <dbReference type="NCBI Taxonomy" id="37032"/>
    <lineage>
        <taxon>Eukaryota</taxon>
        <taxon>Metazoa</taxon>
        <taxon>Chordata</taxon>
        <taxon>Craniata</taxon>
        <taxon>Vertebrata</taxon>
        <taxon>Euteleostomi</taxon>
        <taxon>Mammalia</taxon>
        <taxon>Eutheria</taxon>
        <taxon>Laurasiatheria</taxon>
        <taxon>Carnivora</taxon>
        <taxon>Feliformia</taxon>
        <taxon>Herpestidae</taxon>
        <taxon>Suricata</taxon>
    </lineage>
</organism>
<dbReference type="Ensembl" id="ENSSSUT00005021201.1">
    <property type="protein sequence ID" value="ENSSSUP00005018566.1"/>
    <property type="gene ID" value="ENSSSUG00005011953.1"/>
</dbReference>
<dbReference type="PANTHER" id="PTHR28457:SF2">
    <property type="entry name" value="SIMILAR TO 4930578I06RIK PROTEIN"/>
    <property type="match status" value="1"/>
</dbReference>
<accession>A0A673UAQ3</accession>
<dbReference type="InterPro" id="IPR032727">
    <property type="entry name" value="CLAMP"/>
</dbReference>
<protein>
    <submittedName>
        <fullName evidence="1">Chromosome 8 open reading frame 74</fullName>
    </submittedName>
</protein>
<evidence type="ECO:0000313" key="1">
    <source>
        <dbReference type="Ensembl" id="ENSSSUP00005018566.1"/>
    </source>
</evidence>
<reference evidence="1 2" key="1">
    <citation type="submission" date="2019-05" db="EMBL/GenBank/DDBJ databases">
        <title>A Chromosome-scale Meerkat (S. suricatta) Genome Assembly.</title>
        <authorList>
            <person name="Dudchenko O."/>
            <person name="Lieberman Aiden E."/>
            <person name="Tung J."/>
            <person name="Barreiro L.B."/>
            <person name="Clutton-Brock T.H."/>
        </authorList>
    </citation>
    <scope>NUCLEOTIDE SEQUENCE [LARGE SCALE GENOMIC DNA]</scope>
</reference>